<dbReference type="InterPro" id="IPR004477">
    <property type="entry name" value="ComEC_N"/>
</dbReference>
<dbReference type="InterPro" id="IPR001279">
    <property type="entry name" value="Metallo-B-lactamas"/>
</dbReference>
<evidence type="ECO:0000256" key="3">
    <source>
        <dbReference type="ARBA" id="ARBA00022692"/>
    </source>
</evidence>
<dbReference type="InterPro" id="IPR036866">
    <property type="entry name" value="RibonucZ/Hydroxyglut_hydro"/>
</dbReference>
<dbReference type="GO" id="GO:0005886">
    <property type="term" value="C:plasma membrane"/>
    <property type="evidence" value="ECO:0007669"/>
    <property type="project" value="UniProtKB-SubCell"/>
</dbReference>
<dbReference type="Gene3D" id="3.60.15.10">
    <property type="entry name" value="Ribonuclease Z/Hydroxyacylglutathione hydrolase-like"/>
    <property type="match status" value="1"/>
</dbReference>
<sequence>MEIKRPFIWILAAYLAGLAAYACSLQKAVIIGVGILLAVLLFFLMPGGKRNRLKNYFFLLLLPVLFAAGYGQINKALLAPPGDKDFKEKQKAWAKGEISLVEETDKYTRLTVKNSVLTLEKGKSYTELKILVYIDQKESYSIGNKVKISGTVMKFTKASNPGQFNEYLYYKTKKYHYKFYADSVTVVNSEINSYYQTLYRIKKQLTNTYYKLLPEKNAGILTAMMLGDTGNLDAGIKELYRENGITHILAISGLHISLLGLTLYKIFRRLHMPLLPSTLLTHLFLYSYGVLTGYGVSTNRAVVMMSVYMAAVLAGRTYDLLSGTAFSALIILLQRPLEITGAGFLLSFGAVIGIGAVYPALQKALSGKKEKLQKPESKHKTAPDVKRKLIEIIKQYNKMLLQTFLASAGVQLILLPILLWYFYEIPVYSPFINLLIIPLSSLLTILAFISVLAGCFCVPLGIFLMGSVNYILEFYEAVCLVGSGLPYKSILTGRPDILVIFTFYTTLFFFVQCNRKRGRRISLLLLFSFALLLSPVKENNLEVTFLDVGQGDGIFLKLPDNTTILVDGGSSDVKNLGKYRLEPFLKFQGINEIDYAIVTHGDSDHYSGILELMQKDYKGDIRIKNLILPGVPLEEDAYQNLIRAAGEKDTLVSVLNAGDYISRGSVYLSCLWPDKKASELPGAFSDTNSHSIVLGLHYLEFDLLLTGDLEGMGEEQITKSIKEAGQQYDILKVAHHGSKYSTGDEFLNAVSPGFAIISCGAGNSYGHPHKETINRLMECKSTILQTTESGAITVITDGNRIRIKMKK</sequence>
<dbReference type="AlphaFoldDB" id="A0A1M7YF75"/>
<dbReference type="PANTHER" id="PTHR30619:SF7">
    <property type="entry name" value="BETA-LACTAMASE DOMAIN PROTEIN"/>
    <property type="match status" value="1"/>
</dbReference>
<evidence type="ECO:0000313" key="9">
    <source>
        <dbReference type="Proteomes" id="UP000184612"/>
    </source>
</evidence>
<dbReference type="RefSeq" id="WP_073589760.1">
    <property type="nucleotide sequence ID" value="NZ_FRFD01000009.1"/>
</dbReference>
<dbReference type="InterPro" id="IPR035681">
    <property type="entry name" value="ComA-like_MBL"/>
</dbReference>
<keyword evidence="9" id="KW-1185">Reference proteome</keyword>
<proteinExistence type="predicted"/>
<dbReference type="PANTHER" id="PTHR30619">
    <property type="entry name" value="DNA INTERNALIZATION/COMPETENCE PROTEIN COMEC/REC2"/>
    <property type="match status" value="1"/>
</dbReference>
<comment type="subcellular location">
    <subcellularLocation>
        <location evidence="1">Cell membrane</location>
        <topology evidence="1">Multi-pass membrane protein</topology>
    </subcellularLocation>
</comment>
<dbReference type="Pfam" id="PF03772">
    <property type="entry name" value="Competence"/>
    <property type="match status" value="1"/>
</dbReference>
<dbReference type="GO" id="GO:0030420">
    <property type="term" value="P:establishment of competence for transformation"/>
    <property type="evidence" value="ECO:0007669"/>
    <property type="project" value="InterPro"/>
</dbReference>
<feature type="transmembrane region" description="Helical" evidence="6">
    <location>
        <begin position="497"/>
        <end position="513"/>
    </location>
</feature>
<evidence type="ECO:0000256" key="6">
    <source>
        <dbReference type="SAM" id="Phobius"/>
    </source>
</evidence>
<dbReference type="STRING" id="1121345.SAMN02745217_03103"/>
<organism evidence="8 9">
    <name type="scientific">Anaerocolumna xylanovorans DSM 12503</name>
    <dbReference type="NCBI Taxonomy" id="1121345"/>
    <lineage>
        <taxon>Bacteria</taxon>
        <taxon>Bacillati</taxon>
        <taxon>Bacillota</taxon>
        <taxon>Clostridia</taxon>
        <taxon>Lachnospirales</taxon>
        <taxon>Lachnospiraceae</taxon>
        <taxon>Anaerocolumna</taxon>
    </lineage>
</organism>
<feature type="transmembrane region" description="Helical" evidence="6">
    <location>
        <begin position="248"/>
        <end position="267"/>
    </location>
</feature>
<keyword evidence="4 6" id="KW-1133">Transmembrane helix</keyword>
<dbReference type="OrthoDB" id="9761531at2"/>
<feature type="transmembrane region" description="Helical" evidence="6">
    <location>
        <begin position="56"/>
        <end position="73"/>
    </location>
</feature>
<feature type="transmembrane region" description="Helical" evidence="6">
    <location>
        <begin position="279"/>
        <end position="296"/>
    </location>
</feature>
<dbReference type="InterPro" id="IPR025405">
    <property type="entry name" value="DUF4131"/>
</dbReference>
<dbReference type="InterPro" id="IPR004797">
    <property type="entry name" value="Competence_ComEC/Rec2"/>
</dbReference>
<dbReference type="NCBIfam" id="TIGR00360">
    <property type="entry name" value="ComEC_N-term"/>
    <property type="match status" value="1"/>
</dbReference>
<feature type="domain" description="Metallo-beta-lactamase" evidence="7">
    <location>
        <begin position="550"/>
        <end position="761"/>
    </location>
</feature>
<dbReference type="InterPro" id="IPR052159">
    <property type="entry name" value="Competence_DNA_uptake"/>
</dbReference>
<feature type="transmembrane region" description="Helical" evidence="6">
    <location>
        <begin position="435"/>
        <end position="462"/>
    </location>
</feature>
<dbReference type="EMBL" id="FRFD01000009">
    <property type="protein sequence ID" value="SHO51263.1"/>
    <property type="molecule type" value="Genomic_DNA"/>
</dbReference>
<feature type="transmembrane region" description="Helical" evidence="6">
    <location>
        <begin position="339"/>
        <end position="361"/>
    </location>
</feature>
<dbReference type="SMART" id="SM00849">
    <property type="entry name" value="Lactamase_B"/>
    <property type="match status" value="1"/>
</dbReference>
<name>A0A1M7YF75_9FIRM</name>
<dbReference type="Proteomes" id="UP000184612">
    <property type="component" value="Unassembled WGS sequence"/>
</dbReference>
<evidence type="ECO:0000256" key="1">
    <source>
        <dbReference type="ARBA" id="ARBA00004651"/>
    </source>
</evidence>
<evidence type="ECO:0000256" key="5">
    <source>
        <dbReference type="ARBA" id="ARBA00023136"/>
    </source>
</evidence>
<dbReference type="Pfam" id="PF00753">
    <property type="entry name" value="Lactamase_B"/>
    <property type="match status" value="1"/>
</dbReference>
<dbReference type="CDD" id="cd07731">
    <property type="entry name" value="ComA-like_MBL-fold"/>
    <property type="match status" value="1"/>
</dbReference>
<dbReference type="SUPFAM" id="SSF56281">
    <property type="entry name" value="Metallo-hydrolase/oxidoreductase"/>
    <property type="match status" value="1"/>
</dbReference>
<evidence type="ECO:0000259" key="7">
    <source>
        <dbReference type="SMART" id="SM00849"/>
    </source>
</evidence>
<reference evidence="8 9" key="1">
    <citation type="submission" date="2016-12" db="EMBL/GenBank/DDBJ databases">
        <authorList>
            <person name="Song W.-J."/>
            <person name="Kurnit D.M."/>
        </authorList>
    </citation>
    <scope>NUCLEOTIDE SEQUENCE [LARGE SCALE GENOMIC DNA]</scope>
    <source>
        <strain evidence="8 9">DSM 12503</strain>
    </source>
</reference>
<evidence type="ECO:0000313" key="8">
    <source>
        <dbReference type="EMBL" id="SHO51263.1"/>
    </source>
</evidence>
<protein>
    <submittedName>
        <fullName evidence="8">Competence protein ComEC</fullName>
    </submittedName>
</protein>
<feature type="transmembrane region" description="Helical" evidence="6">
    <location>
        <begin position="404"/>
        <end position="423"/>
    </location>
</feature>
<gene>
    <name evidence="8" type="ORF">SAMN02745217_03103</name>
</gene>
<accession>A0A1M7YF75</accession>
<keyword evidence="3 6" id="KW-0812">Transmembrane</keyword>
<keyword evidence="5 6" id="KW-0472">Membrane</keyword>
<keyword evidence="2" id="KW-1003">Cell membrane</keyword>
<dbReference type="Pfam" id="PF13567">
    <property type="entry name" value="DUF4131"/>
    <property type="match status" value="1"/>
</dbReference>
<dbReference type="PROSITE" id="PS51257">
    <property type="entry name" value="PROKAR_LIPOPROTEIN"/>
    <property type="match status" value="1"/>
</dbReference>
<evidence type="ECO:0000256" key="2">
    <source>
        <dbReference type="ARBA" id="ARBA00022475"/>
    </source>
</evidence>
<feature type="transmembrane region" description="Helical" evidence="6">
    <location>
        <begin position="7"/>
        <end position="22"/>
    </location>
</feature>
<feature type="transmembrane region" description="Helical" evidence="6">
    <location>
        <begin position="28"/>
        <end position="44"/>
    </location>
</feature>
<dbReference type="NCBIfam" id="TIGR00361">
    <property type="entry name" value="ComEC_Rec2"/>
    <property type="match status" value="1"/>
</dbReference>
<evidence type="ECO:0000256" key="4">
    <source>
        <dbReference type="ARBA" id="ARBA00022989"/>
    </source>
</evidence>